<dbReference type="PANTHER" id="PTHR30023">
    <property type="entry name" value="D-ALANYL-D-ALANINE CARBOXYPEPTIDASE"/>
    <property type="match status" value="1"/>
</dbReference>
<gene>
    <name evidence="4" type="ORF">BG61_39825</name>
</gene>
<dbReference type="EMBL" id="JFHC01000088">
    <property type="protein sequence ID" value="KDR38482.1"/>
    <property type="molecule type" value="Genomic_DNA"/>
</dbReference>
<feature type="signal peptide" evidence="3">
    <location>
        <begin position="1"/>
        <end position="25"/>
    </location>
</feature>
<organism evidence="4 5">
    <name type="scientific">Caballeronia glathei</name>
    <dbReference type="NCBI Taxonomy" id="60547"/>
    <lineage>
        <taxon>Bacteria</taxon>
        <taxon>Pseudomonadati</taxon>
        <taxon>Pseudomonadota</taxon>
        <taxon>Betaproteobacteria</taxon>
        <taxon>Burkholderiales</taxon>
        <taxon>Burkholderiaceae</taxon>
        <taxon>Caballeronia</taxon>
    </lineage>
</organism>
<dbReference type="RefSeq" id="WP_035932017.1">
    <property type="nucleotide sequence ID" value="NZ_CADFFX010000056.1"/>
</dbReference>
<dbReference type="SUPFAM" id="SSF56601">
    <property type="entry name" value="beta-lactamase/transpeptidase-like"/>
    <property type="match status" value="1"/>
</dbReference>
<name>A0A069PD82_9BURK</name>
<dbReference type="Gene3D" id="3.50.80.20">
    <property type="entry name" value="D-Ala-D-Ala carboxypeptidase C, peptidase S13"/>
    <property type="match status" value="1"/>
</dbReference>
<dbReference type="Gene3D" id="3.40.710.10">
    <property type="entry name" value="DD-peptidase/beta-lactamase superfamily"/>
    <property type="match status" value="1"/>
</dbReference>
<feature type="chain" id="PRO_5007372045" evidence="3">
    <location>
        <begin position="26"/>
        <end position="541"/>
    </location>
</feature>
<comment type="caution">
    <text evidence="4">The sequence shown here is derived from an EMBL/GenBank/DDBJ whole genome shotgun (WGS) entry which is preliminary data.</text>
</comment>
<proteinExistence type="inferred from homology"/>
<dbReference type="Pfam" id="PF02113">
    <property type="entry name" value="Peptidase_S13"/>
    <property type="match status" value="1"/>
</dbReference>
<protein>
    <submittedName>
        <fullName evidence="4">Peptidase S13</fullName>
    </submittedName>
</protein>
<accession>A0A069PD82</accession>
<dbReference type="STRING" id="60547.GCA_000751215_03013"/>
<evidence type="ECO:0000256" key="2">
    <source>
        <dbReference type="ARBA" id="ARBA00022801"/>
    </source>
</evidence>
<dbReference type="GO" id="GO:0006508">
    <property type="term" value="P:proteolysis"/>
    <property type="evidence" value="ECO:0007669"/>
    <property type="project" value="InterPro"/>
</dbReference>
<sequence length="541" mass="56459">MALHPTNRFRQLCLALALVPLAACGDSDSDAATEPVPAEISRVMQKSVYKDAVWSLHVVDLGSGRTIYDMNSTRPTLIASVRKLFSVGMALDQLGPQHRFVTPVYRQGAVDAAGTLQGDLILVASGDLTMGGRTKPDGSLAITNFDHNEANALGNALLSAPDPLAGYDALAAQVAAAGVKKVTGDVVIDDRLFQPFNFRGEFDVRPIFVNDDTVDVVINPGSSGGAASVDWRPKSAAFTVQSTLLTGAQGSELDIDLTPEPPACIGAPGCTGSVSGNLPAGFVPPLTNQYPLIRTFRISEPSNYARTVFIEALGRAGVEVAAAPVKPNPVQALPAQGSYAASARLAQLTSQPYGDYAKLIQKVSYNIGADTSLMLFGLAANGSTTVAGALAAEQNVLSTQFKIAPSDLHFIDGSGGGETTATGRSITTLLAGMTRRTAYTAYFDALPILGVDGSLSFVTDFEADPTLAGAKGQVHAKTGTYVSGPPLTLKGQALAGYMNARSGRQLVFMLAVNNVPISSINDVLAVFQDEGTIAAILWKVQ</sequence>
<reference evidence="4 5" key="1">
    <citation type="submission" date="2014-03" db="EMBL/GenBank/DDBJ databases">
        <title>Draft Genome Sequences of Four Burkholderia Strains.</title>
        <authorList>
            <person name="Liu X.Y."/>
            <person name="Li C.X."/>
            <person name="Xu J.H."/>
        </authorList>
    </citation>
    <scope>NUCLEOTIDE SEQUENCE [LARGE SCALE GENOMIC DNA]</scope>
    <source>
        <strain evidence="4 5">DSM 50014</strain>
    </source>
</reference>
<keyword evidence="2" id="KW-0378">Hydrolase</keyword>
<keyword evidence="5" id="KW-1185">Reference proteome</keyword>
<dbReference type="InterPro" id="IPR012338">
    <property type="entry name" value="Beta-lactam/transpept-like"/>
</dbReference>
<dbReference type="AlphaFoldDB" id="A0A069PD82"/>
<dbReference type="Proteomes" id="UP000027466">
    <property type="component" value="Unassembled WGS sequence"/>
</dbReference>
<dbReference type="GO" id="GO:0000270">
    <property type="term" value="P:peptidoglycan metabolic process"/>
    <property type="evidence" value="ECO:0007669"/>
    <property type="project" value="TreeGrafter"/>
</dbReference>
<dbReference type="GO" id="GO:0004185">
    <property type="term" value="F:serine-type carboxypeptidase activity"/>
    <property type="evidence" value="ECO:0007669"/>
    <property type="project" value="InterPro"/>
</dbReference>
<evidence type="ECO:0000256" key="3">
    <source>
        <dbReference type="SAM" id="SignalP"/>
    </source>
</evidence>
<comment type="similarity">
    <text evidence="1">Belongs to the peptidase S13 family.</text>
</comment>
<evidence type="ECO:0000313" key="5">
    <source>
        <dbReference type="Proteomes" id="UP000027466"/>
    </source>
</evidence>
<evidence type="ECO:0000256" key="1">
    <source>
        <dbReference type="ARBA" id="ARBA00006096"/>
    </source>
</evidence>
<keyword evidence="3" id="KW-0732">Signal</keyword>
<evidence type="ECO:0000313" key="4">
    <source>
        <dbReference type="EMBL" id="KDR38482.1"/>
    </source>
</evidence>
<dbReference type="PANTHER" id="PTHR30023:SF0">
    <property type="entry name" value="PENICILLIN-SENSITIVE CARBOXYPEPTIDASE A"/>
    <property type="match status" value="1"/>
</dbReference>
<dbReference type="InterPro" id="IPR000667">
    <property type="entry name" value="Peptidase_S13"/>
</dbReference>